<evidence type="ECO:0000256" key="12">
    <source>
        <dbReference type="ARBA" id="ARBA00023012"/>
    </source>
</evidence>
<dbReference type="InterPro" id="IPR036890">
    <property type="entry name" value="HATPase_C_sf"/>
</dbReference>
<keyword evidence="4 14" id="KW-0997">Cell inner membrane</keyword>
<name>A0A2K8KTJ6_9GAMM</name>
<dbReference type="Gene3D" id="3.30.565.10">
    <property type="entry name" value="Histidine kinase-like ATPase, C-terminal domain"/>
    <property type="match status" value="1"/>
</dbReference>
<proteinExistence type="predicted"/>
<dbReference type="SMART" id="SM00387">
    <property type="entry name" value="HATPase_c"/>
    <property type="match status" value="1"/>
</dbReference>
<gene>
    <name evidence="17" type="ORF">REIFOR_02256</name>
</gene>
<evidence type="ECO:0000256" key="6">
    <source>
        <dbReference type="ARBA" id="ARBA00022679"/>
    </source>
</evidence>
<evidence type="ECO:0000256" key="5">
    <source>
        <dbReference type="ARBA" id="ARBA00022553"/>
    </source>
</evidence>
<dbReference type="SUPFAM" id="SSF158472">
    <property type="entry name" value="HAMP domain-like"/>
    <property type="match status" value="1"/>
</dbReference>
<dbReference type="Gene3D" id="1.20.5.1930">
    <property type="match status" value="1"/>
</dbReference>
<accession>A0A2K8KTJ6</accession>
<dbReference type="EC" id="2.7.13.3" evidence="14"/>
<sequence length="575" mass="63961">MVRLARYPIARSLSLSLSLVIVLVSISFLLDIRLTTGLSGDAAAINHAGSMRMQSYRLAYAIEKETPLSEREKLINEFASNLNAPTLARRIATAQLALQAQFALVQRDFQTMKGFALNDPPAYLRAVDDFVGELDQLVKLIVLRSVSKLSLLRRLQIMIYTIALLSGIGFTLLLFKQVISPFRHLVTAVEKLGQGDDWDDLNFRGDGEFAELSQAFNRMAQKATATQLTLEYRIHQQTEAVKRNNRALELLFNLSQTLNTEHPSIEVFKNKAAADLQSLFGEKSIYWTTLKVNKGANRVVFTCATDDSQLVCITLSPLASWQYQTLDTVTALFDIALNRIGAQKSENRIALLNERSSMARELHDSLAQSLSYLKIQVARWLALRERGAEMTSLDAIAIELRDGLSTTYRKLRELLVTFRSTSGELGLVPSITAAVAEVNRLGHRTSVHLHIDDNWPEDLSPSQEIHCLHIVREAMSNTLKHAQANNAVVSLQNRLTFLEISITDDGVGFGDTLAEMGQFGLQIMTERALRIGGRIEYQTLQAGGASVLLCFNAQPDNQGSLLIEPYPIEHGEPPL</sequence>
<dbReference type="PANTHER" id="PTHR24421:SF10">
    <property type="entry name" value="NITRATE_NITRITE SENSOR PROTEIN NARQ"/>
    <property type="match status" value="1"/>
</dbReference>
<comment type="subcellular location">
    <subcellularLocation>
        <location evidence="2">Cell inner membrane</location>
        <topology evidence="2">Multi-pass membrane protein</topology>
    </subcellularLocation>
</comment>
<evidence type="ECO:0000256" key="11">
    <source>
        <dbReference type="ARBA" id="ARBA00022989"/>
    </source>
</evidence>
<evidence type="ECO:0000256" key="4">
    <source>
        <dbReference type="ARBA" id="ARBA00022519"/>
    </source>
</evidence>
<dbReference type="PANTHER" id="PTHR24421">
    <property type="entry name" value="NITRATE/NITRITE SENSOR PROTEIN NARX-RELATED"/>
    <property type="match status" value="1"/>
</dbReference>
<evidence type="ECO:0000313" key="18">
    <source>
        <dbReference type="Proteomes" id="UP000229757"/>
    </source>
</evidence>
<evidence type="ECO:0000256" key="3">
    <source>
        <dbReference type="ARBA" id="ARBA00022475"/>
    </source>
</evidence>
<keyword evidence="8 14" id="KW-0547">Nucleotide-binding</keyword>
<dbReference type="Proteomes" id="UP000229757">
    <property type="component" value="Chromosome"/>
</dbReference>
<dbReference type="Pfam" id="PF02518">
    <property type="entry name" value="HATPase_c"/>
    <property type="match status" value="1"/>
</dbReference>
<evidence type="ECO:0000256" key="1">
    <source>
        <dbReference type="ARBA" id="ARBA00000085"/>
    </source>
</evidence>
<evidence type="ECO:0000256" key="2">
    <source>
        <dbReference type="ARBA" id="ARBA00004429"/>
    </source>
</evidence>
<keyword evidence="10 14" id="KW-0067">ATP-binding</keyword>
<dbReference type="Pfam" id="PF07730">
    <property type="entry name" value="HisKA_3"/>
    <property type="match status" value="1"/>
</dbReference>
<evidence type="ECO:0000256" key="14">
    <source>
        <dbReference type="PIRNR" id="PIRNR003167"/>
    </source>
</evidence>
<comment type="catalytic activity">
    <reaction evidence="1 14">
        <text>ATP + protein L-histidine = ADP + protein N-phospho-L-histidine.</text>
        <dbReference type="EC" id="2.7.13.3"/>
    </reaction>
</comment>
<protein>
    <recommendedName>
        <fullName evidence="14">Sensor protein</fullName>
        <ecNumber evidence="14">2.7.13.3</ecNumber>
    </recommendedName>
</protein>
<evidence type="ECO:0000259" key="16">
    <source>
        <dbReference type="PROSITE" id="PS50885"/>
    </source>
</evidence>
<dbReference type="GO" id="GO:0005524">
    <property type="term" value="F:ATP binding"/>
    <property type="evidence" value="ECO:0007669"/>
    <property type="project" value="UniProtKB-UniRule"/>
</dbReference>
<dbReference type="Gene3D" id="6.10.340.10">
    <property type="match status" value="1"/>
</dbReference>
<keyword evidence="12 14" id="KW-0902">Two-component regulatory system</keyword>
<dbReference type="GO" id="GO:0000155">
    <property type="term" value="F:phosphorelay sensor kinase activity"/>
    <property type="evidence" value="ECO:0007669"/>
    <property type="project" value="UniProtKB-UniRule"/>
</dbReference>
<dbReference type="CDD" id="cd19408">
    <property type="entry name" value="NarX_NarQ_sensor"/>
    <property type="match status" value="1"/>
</dbReference>
<evidence type="ECO:0000256" key="10">
    <source>
        <dbReference type="ARBA" id="ARBA00022840"/>
    </source>
</evidence>
<dbReference type="Gene3D" id="1.20.120.960">
    <property type="entry name" value="Histidine kinase NarX, sensor domain"/>
    <property type="match status" value="1"/>
</dbReference>
<dbReference type="InterPro" id="IPR050482">
    <property type="entry name" value="Sensor_HK_TwoCompSys"/>
</dbReference>
<evidence type="ECO:0000256" key="7">
    <source>
        <dbReference type="ARBA" id="ARBA00022692"/>
    </source>
</evidence>
<feature type="domain" description="HAMP" evidence="16">
    <location>
        <begin position="176"/>
        <end position="228"/>
    </location>
</feature>
<dbReference type="EMBL" id="CP011797">
    <property type="protein sequence ID" value="ATX77389.1"/>
    <property type="molecule type" value="Genomic_DNA"/>
</dbReference>
<keyword evidence="13 14" id="KW-0472">Membrane</keyword>
<keyword evidence="18" id="KW-1185">Reference proteome</keyword>
<dbReference type="InterPro" id="IPR003594">
    <property type="entry name" value="HATPase_dom"/>
</dbReference>
<dbReference type="AlphaFoldDB" id="A0A2K8KTJ6"/>
<dbReference type="RefSeq" id="WP_100257649.1">
    <property type="nucleotide sequence ID" value="NZ_CP011797.1"/>
</dbReference>
<keyword evidence="9 14" id="KW-0418">Kinase</keyword>
<dbReference type="Pfam" id="PF13675">
    <property type="entry name" value="PilJ"/>
    <property type="match status" value="1"/>
</dbReference>
<feature type="transmembrane region" description="Helical" evidence="15">
    <location>
        <begin position="12"/>
        <end position="30"/>
    </location>
</feature>
<dbReference type="InterPro" id="IPR042295">
    <property type="entry name" value="NarX-like_N_sf"/>
</dbReference>
<organism evidence="17 18">
    <name type="scientific">Reinekea forsetii</name>
    <dbReference type="NCBI Taxonomy" id="1336806"/>
    <lineage>
        <taxon>Bacteria</taxon>
        <taxon>Pseudomonadati</taxon>
        <taxon>Pseudomonadota</taxon>
        <taxon>Gammaproteobacteria</taxon>
        <taxon>Oceanospirillales</taxon>
        <taxon>Saccharospirillaceae</taxon>
        <taxon>Reinekea</taxon>
    </lineage>
</organism>
<dbReference type="SMART" id="SM00304">
    <property type="entry name" value="HAMP"/>
    <property type="match status" value="1"/>
</dbReference>
<dbReference type="PROSITE" id="PS50885">
    <property type="entry name" value="HAMP"/>
    <property type="match status" value="1"/>
</dbReference>
<dbReference type="InterPro" id="IPR011712">
    <property type="entry name" value="Sig_transdc_His_kin_sub3_dim/P"/>
</dbReference>
<dbReference type="KEGG" id="rfo:REIFOR_02256"/>
<dbReference type="CDD" id="cd16917">
    <property type="entry name" value="HATPase_UhpB-NarQ-NarX-like"/>
    <property type="match status" value="1"/>
</dbReference>
<evidence type="ECO:0000256" key="13">
    <source>
        <dbReference type="ARBA" id="ARBA00023136"/>
    </source>
</evidence>
<dbReference type="GO" id="GO:0005886">
    <property type="term" value="C:plasma membrane"/>
    <property type="evidence" value="ECO:0007669"/>
    <property type="project" value="UniProtKB-SubCell"/>
</dbReference>
<dbReference type="CDD" id="cd06225">
    <property type="entry name" value="HAMP"/>
    <property type="match status" value="1"/>
</dbReference>
<evidence type="ECO:0000256" key="8">
    <source>
        <dbReference type="ARBA" id="ARBA00022741"/>
    </source>
</evidence>
<dbReference type="PIRSF" id="PIRSF003167">
    <property type="entry name" value="STHK_NarX/NarQ"/>
    <property type="match status" value="1"/>
</dbReference>
<reference evidence="17 18" key="1">
    <citation type="journal article" date="2017" name="Environ. Microbiol.">
        <title>Genomic and physiological analyses of 'Reinekea forsetii' reveal a versatile opportunistic lifestyle during spring algae blooms.</title>
        <authorList>
            <person name="Avci B."/>
            <person name="Hahnke R.L."/>
            <person name="Chafee M."/>
            <person name="Fischer T."/>
            <person name="Gruber-Vodicka H."/>
            <person name="Tegetmeyer H.E."/>
            <person name="Harder J."/>
            <person name="Fuchs B.M."/>
            <person name="Amann R.I."/>
            <person name="Teeling H."/>
        </authorList>
    </citation>
    <scope>NUCLEOTIDE SEQUENCE [LARGE SCALE GENOMIC DNA]</scope>
    <source>
        <strain evidence="17 18">Hel1_31_D35</strain>
    </source>
</reference>
<dbReference type="SUPFAM" id="SSF55874">
    <property type="entry name" value="ATPase domain of HSP90 chaperone/DNA topoisomerase II/histidine kinase"/>
    <property type="match status" value="1"/>
</dbReference>
<keyword evidence="3 14" id="KW-1003">Cell membrane</keyword>
<dbReference type="Pfam" id="PF00672">
    <property type="entry name" value="HAMP"/>
    <property type="match status" value="1"/>
</dbReference>
<evidence type="ECO:0000313" key="17">
    <source>
        <dbReference type="EMBL" id="ATX77389.1"/>
    </source>
</evidence>
<keyword evidence="6 14" id="KW-0808">Transferase</keyword>
<evidence type="ECO:0000256" key="9">
    <source>
        <dbReference type="ARBA" id="ARBA00022777"/>
    </source>
</evidence>
<keyword evidence="11 15" id="KW-1133">Transmembrane helix</keyword>
<dbReference type="InterPro" id="IPR003660">
    <property type="entry name" value="HAMP_dom"/>
</dbReference>
<keyword evidence="7 15" id="KW-0812">Transmembrane</keyword>
<dbReference type="InterPro" id="IPR016380">
    <property type="entry name" value="Sig_transdc_His_kin_NarX/NarQ"/>
</dbReference>
<dbReference type="InterPro" id="IPR029095">
    <property type="entry name" value="NarX-like_N"/>
</dbReference>
<dbReference type="GO" id="GO:0046983">
    <property type="term" value="F:protein dimerization activity"/>
    <property type="evidence" value="ECO:0007669"/>
    <property type="project" value="UniProtKB-UniRule"/>
</dbReference>
<dbReference type="OrthoDB" id="9811306at2"/>
<evidence type="ECO:0000256" key="15">
    <source>
        <dbReference type="SAM" id="Phobius"/>
    </source>
</evidence>
<keyword evidence="5" id="KW-0597">Phosphoprotein</keyword>